<sequence length="139" mass="16552">LFPISLSPYPTYLLYYLLITYLTTYHYFILEYLSYYLLPYTHLSYYYLPSLLLSLSLPLPSLTFTITTHISLTLHHFPYLYLPHLVLNYYIYYFPIITYTPIFTSLTISYLLLSLILTLFRTLPNLVLYPPILTSSIYP</sequence>
<dbReference type="Proteomes" id="UP000011082">
    <property type="component" value="Unassembled WGS sequence"/>
</dbReference>
<keyword evidence="1" id="KW-0812">Transmembrane</keyword>
<keyword evidence="3" id="KW-1185">Reference proteome</keyword>
<gene>
    <name evidence="2" type="ORF">VICG_02173</name>
</gene>
<dbReference type="AlphaFoldDB" id="L2GJU5"/>
<organism evidence="2 3">
    <name type="scientific">Vittaforma corneae (strain ATCC 50505)</name>
    <name type="common">Microsporidian parasite</name>
    <name type="synonym">Nosema corneum</name>
    <dbReference type="NCBI Taxonomy" id="993615"/>
    <lineage>
        <taxon>Eukaryota</taxon>
        <taxon>Fungi</taxon>
        <taxon>Fungi incertae sedis</taxon>
        <taxon>Microsporidia</taxon>
        <taxon>Nosematidae</taxon>
        <taxon>Vittaforma</taxon>
    </lineage>
</organism>
<dbReference type="InParanoid" id="L2GJU5"/>
<evidence type="ECO:0000313" key="2">
    <source>
        <dbReference type="EMBL" id="ELA40790.1"/>
    </source>
</evidence>
<keyword evidence="1" id="KW-1133">Transmembrane helix</keyword>
<dbReference type="EMBL" id="JH370226">
    <property type="protein sequence ID" value="ELA40790.1"/>
    <property type="molecule type" value="Genomic_DNA"/>
</dbReference>
<accession>L2GJU5</accession>
<feature type="transmembrane region" description="Helical" evidence="1">
    <location>
        <begin position="12"/>
        <end position="33"/>
    </location>
</feature>
<reference evidence="3" key="1">
    <citation type="submission" date="2011-05" db="EMBL/GenBank/DDBJ databases">
        <title>The genome sequence of Vittaforma corneae strain ATCC 50505.</title>
        <authorList>
            <consortium name="The Broad Institute Genome Sequencing Platform"/>
            <person name="Cuomo C."/>
            <person name="Didier E."/>
            <person name="Bowers L."/>
            <person name="Young S.K."/>
            <person name="Zeng Q."/>
            <person name="Gargeya S."/>
            <person name="Fitzgerald M."/>
            <person name="Haas B."/>
            <person name="Abouelleil A."/>
            <person name="Alvarado L."/>
            <person name="Arachchi H.M."/>
            <person name="Berlin A."/>
            <person name="Chapman S.B."/>
            <person name="Gearin G."/>
            <person name="Goldberg J."/>
            <person name="Griggs A."/>
            <person name="Gujja S."/>
            <person name="Hansen M."/>
            <person name="Heiman D."/>
            <person name="Howarth C."/>
            <person name="Larimer J."/>
            <person name="Lui A."/>
            <person name="MacDonald P.J.P."/>
            <person name="McCowen C."/>
            <person name="Montmayeur A."/>
            <person name="Murphy C."/>
            <person name="Neiman D."/>
            <person name="Pearson M."/>
            <person name="Priest M."/>
            <person name="Roberts A."/>
            <person name="Saif S."/>
            <person name="Shea T."/>
            <person name="Sisk P."/>
            <person name="Stolte C."/>
            <person name="Sykes S."/>
            <person name="Wortman J."/>
            <person name="Nusbaum C."/>
            <person name="Birren B."/>
        </authorList>
    </citation>
    <scope>NUCLEOTIDE SEQUENCE [LARGE SCALE GENOMIC DNA]</scope>
    <source>
        <strain evidence="3">ATCC 50505</strain>
    </source>
</reference>
<proteinExistence type="predicted"/>
<feature type="transmembrane region" description="Helical" evidence="1">
    <location>
        <begin position="90"/>
        <end position="113"/>
    </location>
</feature>
<dbReference type="HOGENOM" id="CLU_1850040_0_0_1"/>
<feature type="non-terminal residue" evidence="2">
    <location>
        <position position="1"/>
    </location>
</feature>
<dbReference type="GeneID" id="19882883"/>
<dbReference type="VEuPathDB" id="MicrosporidiaDB:VICG_02173"/>
<evidence type="ECO:0000256" key="1">
    <source>
        <dbReference type="SAM" id="Phobius"/>
    </source>
</evidence>
<name>L2GJU5_VITCO</name>
<feature type="transmembrane region" description="Helical" evidence="1">
    <location>
        <begin position="45"/>
        <end position="70"/>
    </location>
</feature>
<protein>
    <submittedName>
        <fullName evidence="2">Uncharacterized protein</fullName>
    </submittedName>
</protein>
<dbReference type="RefSeq" id="XP_007605618.1">
    <property type="nucleotide sequence ID" value="XM_007605556.1"/>
</dbReference>
<keyword evidence="1" id="KW-0472">Membrane</keyword>
<evidence type="ECO:0000313" key="3">
    <source>
        <dbReference type="Proteomes" id="UP000011082"/>
    </source>
</evidence>